<protein>
    <recommendedName>
        <fullName evidence="4">DUF3105 domain-containing protein</fullName>
    </recommendedName>
</protein>
<name>A0A1F6XNN4_9BACT</name>
<dbReference type="AlphaFoldDB" id="A0A1F6XNN4"/>
<accession>A0A1F6XNN4</accession>
<evidence type="ECO:0000313" key="3">
    <source>
        <dbReference type="Proteomes" id="UP000178104"/>
    </source>
</evidence>
<dbReference type="EMBL" id="MFVE01000002">
    <property type="protein sequence ID" value="OGI95759.1"/>
    <property type="molecule type" value="Genomic_DNA"/>
</dbReference>
<organism evidence="2 3">
    <name type="scientific">Candidatus Nomurabacteria bacterium RIFCSPLOWO2_01_FULL_42_17</name>
    <dbReference type="NCBI Taxonomy" id="1801780"/>
    <lineage>
        <taxon>Bacteria</taxon>
        <taxon>Candidatus Nomuraibacteriota</taxon>
    </lineage>
</organism>
<dbReference type="STRING" id="1801780.A2917_00375"/>
<dbReference type="Pfam" id="PF11303">
    <property type="entry name" value="DUF3105"/>
    <property type="match status" value="1"/>
</dbReference>
<dbReference type="Proteomes" id="UP000178104">
    <property type="component" value="Unassembled WGS sequence"/>
</dbReference>
<keyword evidence="1" id="KW-0472">Membrane</keyword>
<reference evidence="2 3" key="1">
    <citation type="journal article" date="2016" name="Nat. Commun.">
        <title>Thousands of microbial genomes shed light on interconnected biogeochemical processes in an aquifer system.</title>
        <authorList>
            <person name="Anantharaman K."/>
            <person name="Brown C.T."/>
            <person name="Hug L.A."/>
            <person name="Sharon I."/>
            <person name="Castelle C.J."/>
            <person name="Probst A.J."/>
            <person name="Thomas B.C."/>
            <person name="Singh A."/>
            <person name="Wilkins M.J."/>
            <person name="Karaoz U."/>
            <person name="Brodie E.L."/>
            <person name="Williams K.H."/>
            <person name="Hubbard S.S."/>
            <person name="Banfield J.F."/>
        </authorList>
    </citation>
    <scope>NUCLEOTIDE SEQUENCE [LARGE SCALE GENOMIC DNA]</scope>
</reference>
<proteinExistence type="predicted"/>
<evidence type="ECO:0000256" key="1">
    <source>
        <dbReference type="SAM" id="Phobius"/>
    </source>
</evidence>
<sequence>MKKFIIILIIAFVSIGLIIWLTSIQDAKYVNYRVGKNVQNLESIGQEFENQGQVHIKNGESHPSYNSNPPTSGWHYVLPANWGVYGRPLADEQAIHNLEHGGIWITYKDIDSDTKENLEKITKANGGNIILSPRDANDSKIVLASWTRLEKLDSYDEAKILEFILRNRGKGPEGIIMP</sequence>
<evidence type="ECO:0000313" key="2">
    <source>
        <dbReference type="EMBL" id="OGI95759.1"/>
    </source>
</evidence>
<evidence type="ECO:0008006" key="4">
    <source>
        <dbReference type="Google" id="ProtNLM"/>
    </source>
</evidence>
<keyword evidence="1" id="KW-0812">Transmembrane</keyword>
<comment type="caution">
    <text evidence="2">The sequence shown here is derived from an EMBL/GenBank/DDBJ whole genome shotgun (WGS) entry which is preliminary data.</text>
</comment>
<gene>
    <name evidence="2" type="ORF">A2917_00375</name>
</gene>
<dbReference type="InterPro" id="IPR021454">
    <property type="entry name" value="DUF3105"/>
</dbReference>
<keyword evidence="1" id="KW-1133">Transmembrane helix</keyword>
<feature type="transmembrane region" description="Helical" evidence="1">
    <location>
        <begin position="6"/>
        <end position="24"/>
    </location>
</feature>